<dbReference type="Proteomes" id="UP000235145">
    <property type="component" value="Unassembled WGS sequence"/>
</dbReference>
<comment type="similarity">
    <text evidence="1">Belongs to the peptidase A1 family.</text>
</comment>
<dbReference type="SUPFAM" id="SSF50630">
    <property type="entry name" value="Acid proteases"/>
    <property type="match status" value="1"/>
</dbReference>
<dbReference type="Pfam" id="PF14543">
    <property type="entry name" value="TAXi_N"/>
    <property type="match status" value="1"/>
</dbReference>
<organism evidence="3 4">
    <name type="scientific">Lactuca sativa</name>
    <name type="common">Garden lettuce</name>
    <dbReference type="NCBI Taxonomy" id="4236"/>
    <lineage>
        <taxon>Eukaryota</taxon>
        <taxon>Viridiplantae</taxon>
        <taxon>Streptophyta</taxon>
        <taxon>Embryophyta</taxon>
        <taxon>Tracheophyta</taxon>
        <taxon>Spermatophyta</taxon>
        <taxon>Magnoliopsida</taxon>
        <taxon>eudicotyledons</taxon>
        <taxon>Gunneridae</taxon>
        <taxon>Pentapetalae</taxon>
        <taxon>asterids</taxon>
        <taxon>campanulids</taxon>
        <taxon>Asterales</taxon>
        <taxon>Asteraceae</taxon>
        <taxon>Cichorioideae</taxon>
        <taxon>Cichorieae</taxon>
        <taxon>Lactucinae</taxon>
        <taxon>Lactuca</taxon>
    </lineage>
</organism>
<evidence type="ECO:0000256" key="1">
    <source>
        <dbReference type="ARBA" id="ARBA00007447"/>
    </source>
</evidence>
<sequence length="82" mass="8884">METGVLTKSDRAVDGILGLGQRGLPIISQLSSQGIAPNSFAHYFTDGGGFLVLGQPMVPYIVFTPRSNHILNFFFDPFALNI</sequence>
<dbReference type="Gene3D" id="2.40.70.10">
    <property type="entry name" value="Acid Proteases"/>
    <property type="match status" value="1"/>
</dbReference>
<name>A0A9R1WMS3_LACSA</name>
<keyword evidence="4" id="KW-1185">Reference proteome</keyword>
<dbReference type="EMBL" id="NBSK02000001">
    <property type="protein sequence ID" value="KAJ0225341.1"/>
    <property type="molecule type" value="Genomic_DNA"/>
</dbReference>
<accession>A0A9R1WMS3</accession>
<dbReference type="AlphaFoldDB" id="A0A9R1WMS3"/>
<evidence type="ECO:0000313" key="4">
    <source>
        <dbReference type="Proteomes" id="UP000235145"/>
    </source>
</evidence>
<comment type="caution">
    <text evidence="3">The sequence shown here is derived from an EMBL/GenBank/DDBJ whole genome shotgun (WGS) entry which is preliminary data.</text>
</comment>
<evidence type="ECO:0000259" key="2">
    <source>
        <dbReference type="Pfam" id="PF14543"/>
    </source>
</evidence>
<reference evidence="3 4" key="1">
    <citation type="journal article" date="2017" name="Nat. Commun.">
        <title>Genome assembly with in vitro proximity ligation data and whole-genome triplication in lettuce.</title>
        <authorList>
            <person name="Reyes-Chin-Wo S."/>
            <person name="Wang Z."/>
            <person name="Yang X."/>
            <person name="Kozik A."/>
            <person name="Arikit S."/>
            <person name="Song C."/>
            <person name="Xia L."/>
            <person name="Froenicke L."/>
            <person name="Lavelle D.O."/>
            <person name="Truco M.J."/>
            <person name="Xia R."/>
            <person name="Zhu S."/>
            <person name="Xu C."/>
            <person name="Xu H."/>
            <person name="Xu X."/>
            <person name="Cox K."/>
            <person name="Korf I."/>
            <person name="Meyers B.C."/>
            <person name="Michelmore R.W."/>
        </authorList>
    </citation>
    <scope>NUCLEOTIDE SEQUENCE [LARGE SCALE GENOMIC DNA]</scope>
    <source>
        <strain evidence="4">cv. Salinas</strain>
        <tissue evidence="3">Seedlings</tissue>
    </source>
</reference>
<protein>
    <recommendedName>
        <fullName evidence="2">Xylanase inhibitor N-terminal domain-containing protein</fullName>
    </recommendedName>
</protein>
<gene>
    <name evidence="3" type="ORF">LSAT_V11C100041010</name>
</gene>
<dbReference type="InterPro" id="IPR021109">
    <property type="entry name" value="Peptidase_aspartic_dom_sf"/>
</dbReference>
<feature type="domain" description="Xylanase inhibitor N-terminal" evidence="2">
    <location>
        <begin position="8"/>
        <end position="55"/>
    </location>
</feature>
<dbReference type="InterPro" id="IPR032861">
    <property type="entry name" value="TAXi_N"/>
</dbReference>
<proteinExistence type="inferred from homology"/>
<evidence type="ECO:0000313" key="3">
    <source>
        <dbReference type="EMBL" id="KAJ0225341.1"/>
    </source>
</evidence>